<dbReference type="eggNOG" id="COG3819">
    <property type="taxonomic scope" value="Bacteria"/>
</dbReference>
<dbReference type="PATRIC" id="fig|1423816.3.peg.1724"/>
<accession>A0A0R1EVN2</accession>
<dbReference type="EMBL" id="AZCT01000002">
    <property type="protein sequence ID" value="KRK13433.1"/>
    <property type="molecule type" value="Genomic_DNA"/>
</dbReference>
<protein>
    <submittedName>
        <fullName evidence="2">Membrane protein</fullName>
    </submittedName>
</protein>
<feature type="transmembrane region" description="Helical" evidence="1">
    <location>
        <begin position="77"/>
        <end position="96"/>
    </location>
</feature>
<dbReference type="Proteomes" id="UP000051984">
    <property type="component" value="Unassembled WGS sequence"/>
</dbReference>
<dbReference type="InterPro" id="IPR010374">
    <property type="entry name" value="DUF969"/>
</dbReference>
<name>A0A0R1EVN2_LACZE</name>
<keyword evidence="1" id="KW-1133">Transmembrane helix</keyword>
<gene>
    <name evidence="2" type="ORF">FD51_GL001650</name>
</gene>
<organism evidence="2 3">
    <name type="scientific">Lacticaseibacillus zeae DSM 20178 = KCTC 3804</name>
    <dbReference type="NCBI Taxonomy" id="1423816"/>
    <lineage>
        <taxon>Bacteria</taxon>
        <taxon>Bacillati</taxon>
        <taxon>Bacillota</taxon>
        <taxon>Bacilli</taxon>
        <taxon>Lactobacillales</taxon>
        <taxon>Lactobacillaceae</taxon>
        <taxon>Lacticaseibacillus</taxon>
    </lineage>
</organism>
<keyword evidence="1" id="KW-0812">Transmembrane</keyword>
<feature type="transmembrane region" description="Helical" evidence="1">
    <location>
        <begin position="44"/>
        <end position="65"/>
    </location>
</feature>
<feature type="transmembrane region" description="Helical" evidence="1">
    <location>
        <begin position="179"/>
        <end position="198"/>
    </location>
</feature>
<evidence type="ECO:0000313" key="2">
    <source>
        <dbReference type="EMBL" id="KRK13433.1"/>
    </source>
</evidence>
<feature type="transmembrane region" description="Helical" evidence="1">
    <location>
        <begin position="21"/>
        <end position="38"/>
    </location>
</feature>
<comment type="caution">
    <text evidence="2">The sequence shown here is derived from an EMBL/GenBank/DDBJ whole genome shotgun (WGS) entry which is preliminary data.</text>
</comment>
<sequence length="248" mass="27241">MTFLPRTFKIFTIIDKGEQHLEYLKLLGIVIIVVGFALKWDTTAVVVLAAIVTAVFSGMSIPDLLTTLGQSFVDNRMVSLFFLTLPMIGLVESHGLKEVAVTGIQKLKKLTPSRILNLYLVIRELGGVFGISLSGQVQFVRPLITPMVTAAAESKRKLTDKEIDLIKARSAATDNFGNFFAQNLFVATAGVLLIASTMKGLKHPVEPMQVVLASIPVAIITLVVVAIYNRWFDRQFETDPQNDKGGKH</sequence>
<dbReference type="Pfam" id="PF06149">
    <property type="entry name" value="DUF969"/>
    <property type="match status" value="1"/>
</dbReference>
<dbReference type="AlphaFoldDB" id="A0A0R1EVN2"/>
<evidence type="ECO:0000256" key="1">
    <source>
        <dbReference type="SAM" id="Phobius"/>
    </source>
</evidence>
<proteinExistence type="predicted"/>
<reference evidence="2 3" key="1">
    <citation type="journal article" date="2015" name="Genome Announc.">
        <title>Expanding the biotechnology potential of lactobacilli through comparative genomics of 213 strains and associated genera.</title>
        <authorList>
            <person name="Sun Z."/>
            <person name="Harris H.M."/>
            <person name="McCann A."/>
            <person name="Guo C."/>
            <person name="Argimon S."/>
            <person name="Zhang W."/>
            <person name="Yang X."/>
            <person name="Jeffery I.B."/>
            <person name="Cooney J.C."/>
            <person name="Kagawa T.F."/>
            <person name="Liu W."/>
            <person name="Song Y."/>
            <person name="Salvetti E."/>
            <person name="Wrobel A."/>
            <person name="Rasinkangas P."/>
            <person name="Parkhill J."/>
            <person name="Rea M.C."/>
            <person name="O'Sullivan O."/>
            <person name="Ritari J."/>
            <person name="Douillard F.P."/>
            <person name="Paul Ross R."/>
            <person name="Yang R."/>
            <person name="Briner A.E."/>
            <person name="Felis G.E."/>
            <person name="de Vos W.M."/>
            <person name="Barrangou R."/>
            <person name="Klaenhammer T.R."/>
            <person name="Caufield P.W."/>
            <person name="Cui Y."/>
            <person name="Zhang H."/>
            <person name="O'Toole P.W."/>
        </authorList>
    </citation>
    <scope>NUCLEOTIDE SEQUENCE [LARGE SCALE GENOMIC DNA]</scope>
    <source>
        <strain evidence="2 3">DSM 20178</strain>
    </source>
</reference>
<feature type="transmembrane region" description="Helical" evidence="1">
    <location>
        <begin position="210"/>
        <end position="228"/>
    </location>
</feature>
<evidence type="ECO:0000313" key="3">
    <source>
        <dbReference type="Proteomes" id="UP000051984"/>
    </source>
</evidence>
<keyword evidence="1" id="KW-0472">Membrane</keyword>